<evidence type="ECO:0000259" key="1">
    <source>
        <dbReference type="Pfam" id="PF13004"/>
    </source>
</evidence>
<comment type="caution">
    <text evidence="2">The sequence shown here is derived from an EMBL/GenBank/DDBJ whole genome shotgun (WGS) entry which is preliminary data.</text>
</comment>
<dbReference type="Gene3D" id="2.60.40.10">
    <property type="entry name" value="Immunoglobulins"/>
    <property type="match status" value="1"/>
</dbReference>
<evidence type="ECO:0000313" key="2">
    <source>
        <dbReference type="EMBL" id="KAA6346637.1"/>
    </source>
</evidence>
<dbReference type="InterPro" id="IPR024361">
    <property type="entry name" value="BACON"/>
</dbReference>
<sequence>MKVKFASFLWLCLFFLITACSDENEEAAGAAISIVESSVDFTAVGGTGVIKTNATKEINASVEQTDQTWCTVSVAYNTVTVTTLMNTGIEGRTALVKIFVDGITLSVPVTQQAAIFAVSSFDIKFEGRGGRQAIAVKNTLPQAYIIGLENTEWLRCETKEDSLIVYASASNVVRRTNKVRLTLYERELELTVEQVSIAGNYAITYEDYDGNPVLGRVTLTADEKEGTYFLSGDLPRDISILCTYRDNTLIINAGQYLKNVEHISAITGEIETLMLYLSGTNSEREILTFWDQVTYVAPLVIDENYVITFKFVDGGTWTDVGPVNGISTGGFGLEGFYYGRFDSLINITLVSVSVGG</sequence>
<dbReference type="AlphaFoldDB" id="A0A5J4SKQ9"/>
<protein>
    <recommendedName>
        <fullName evidence="1">BACON domain-containing protein</fullName>
    </recommendedName>
</protein>
<gene>
    <name evidence="2" type="ORF">EZS27_005882</name>
</gene>
<dbReference type="PROSITE" id="PS51257">
    <property type="entry name" value="PROKAR_LIPOPROTEIN"/>
    <property type="match status" value="1"/>
</dbReference>
<reference evidence="2" key="1">
    <citation type="submission" date="2019-03" db="EMBL/GenBank/DDBJ databases">
        <title>Single cell metagenomics reveals metabolic interactions within the superorganism composed of flagellate Streblomastix strix and complex community of Bacteroidetes bacteria on its surface.</title>
        <authorList>
            <person name="Treitli S.C."/>
            <person name="Kolisko M."/>
            <person name="Husnik F."/>
            <person name="Keeling P."/>
            <person name="Hampl V."/>
        </authorList>
    </citation>
    <scope>NUCLEOTIDE SEQUENCE</scope>
    <source>
        <strain evidence="2">STM</strain>
    </source>
</reference>
<proteinExistence type="predicted"/>
<feature type="domain" description="BACON" evidence="1">
    <location>
        <begin position="61"/>
        <end position="111"/>
    </location>
</feature>
<dbReference type="EMBL" id="SNRY01000124">
    <property type="protein sequence ID" value="KAA6346637.1"/>
    <property type="molecule type" value="Genomic_DNA"/>
</dbReference>
<dbReference type="InterPro" id="IPR013783">
    <property type="entry name" value="Ig-like_fold"/>
</dbReference>
<dbReference type="Pfam" id="PF13004">
    <property type="entry name" value="BACON"/>
    <property type="match status" value="1"/>
</dbReference>
<organism evidence="2">
    <name type="scientific">termite gut metagenome</name>
    <dbReference type="NCBI Taxonomy" id="433724"/>
    <lineage>
        <taxon>unclassified sequences</taxon>
        <taxon>metagenomes</taxon>
        <taxon>organismal metagenomes</taxon>
    </lineage>
</organism>
<name>A0A5J4SKQ9_9ZZZZ</name>
<dbReference type="CDD" id="cd14948">
    <property type="entry name" value="BACON"/>
    <property type="match status" value="1"/>
</dbReference>
<accession>A0A5J4SKQ9</accession>